<organism evidence="1 2">
    <name type="scientific">Phytohabitans suffuscus</name>
    <dbReference type="NCBI Taxonomy" id="624315"/>
    <lineage>
        <taxon>Bacteria</taxon>
        <taxon>Bacillati</taxon>
        <taxon>Actinomycetota</taxon>
        <taxon>Actinomycetes</taxon>
        <taxon>Micromonosporales</taxon>
        <taxon>Micromonosporaceae</taxon>
    </lineage>
</organism>
<protein>
    <recommendedName>
        <fullName evidence="3">Oxidoreductase</fullName>
    </recommendedName>
</protein>
<dbReference type="KEGG" id="psuu:Psuf_036660"/>
<evidence type="ECO:0000313" key="1">
    <source>
        <dbReference type="EMBL" id="BCB86353.1"/>
    </source>
</evidence>
<reference evidence="1 2" key="2">
    <citation type="submission" date="2020-03" db="EMBL/GenBank/DDBJ databases">
        <authorList>
            <person name="Ichikawa N."/>
            <person name="Kimura A."/>
            <person name="Kitahashi Y."/>
            <person name="Uohara A."/>
        </authorList>
    </citation>
    <scope>NUCLEOTIDE SEQUENCE [LARGE SCALE GENOMIC DNA]</scope>
    <source>
        <strain evidence="1 2">NBRC 105367</strain>
    </source>
</reference>
<dbReference type="EMBL" id="AP022871">
    <property type="protein sequence ID" value="BCB86353.1"/>
    <property type="molecule type" value="Genomic_DNA"/>
</dbReference>
<dbReference type="AlphaFoldDB" id="A0A6F8YJY5"/>
<gene>
    <name evidence="1" type="ORF">Psuf_036660</name>
</gene>
<dbReference type="Proteomes" id="UP000503011">
    <property type="component" value="Chromosome"/>
</dbReference>
<sequence>MLDAGQREALAGMRQAVTPLPPEDIADAIAYATGAPARVNVAELIVVPTVQG</sequence>
<reference evidence="1 2" key="1">
    <citation type="submission" date="2020-03" db="EMBL/GenBank/DDBJ databases">
        <title>Whole genome shotgun sequence of Phytohabitans suffuscus NBRC 105367.</title>
        <authorList>
            <person name="Komaki H."/>
            <person name="Tamura T."/>
        </authorList>
    </citation>
    <scope>NUCLEOTIDE SEQUENCE [LARGE SCALE GENOMIC DNA]</scope>
    <source>
        <strain evidence="1 2">NBRC 105367</strain>
    </source>
</reference>
<evidence type="ECO:0008006" key="3">
    <source>
        <dbReference type="Google" id="ProtNLM"/>
    </source>
</evidence>
<proteinExistence type="predicted"/>
<name>A0A6F8YJY5_9ACTN</name>
<evidence type="ECO:0000313" key="2">
    <source>
        <dbReference type="Proteomes" id="UP000503011"/>
    </source>
</evidence>
<keyword evidence="2" id="KW-1185">Reference proteome</keyword>
<accession>A0A6F8YJY5</accession>